<dbReference type="Gene3D" id="3.90.550.10">
    <property type="entry name" value="Spore Coat Polysaccharide Biosynthesis Protein SpsA, Chain A"/>
    <property type="match status" value="1"/>
</dbReference>
<name>A0A381YW37_9ZZZZ</name>
<gene>
    <name evidence="2" type="ORF">METZ01_LOCUS133706</name>
</gene>
<proteinExistence type="predicted"/>
<dbReference type="SUPFAM" id="SSF53448">
    <property type="entry name" value="Nucleotide-diphospho-sugar transferases"/>
    <property type="match status" value="1"/>
</dbReference>
<reference evidence="2" key="1">
    <citation type="submission" date="2018-05" db="EMBL/GenBank/DDBJ databases">
        <authorList>
            <person name="Lanie J.A."/>
            <person name="Ng W.-L."/>
            <person name="Kazmierczak K.M."/>
            <person name="Andrzejewski T.M."/>
            <person name="Davidsen T.M."/>
            <person name="Wayne K.J."/>
            <person name="Tettelin H."/>
            <person name="Glass J.I."/>
            <person name="Rusch D."/>
            <person name="Podicherti R."/>
            <person name="Tsui H.-C.T."/>
            <person name="Winkler M.E."/>
        </authorList>
    </citation>
    <scope>NUCLEOTIDE SEQUENCE</scope>
</reference>
<evidence type="ECO:0000259" key="1">
    <source>
        <dbReference type="Pfam" id="PF00483"/>
    </source>
</evidence>
<evidence type="ECO:0000313" key="2">
    <source>
        <dbReference type="EMBL" id="SVA80852.1"/>
    </source>
</evidence>
<dbReference type="AlphaFoldDB" id="A0A381YW37"/>
<dbReference type="InterPro" id="IPR005835">
    <property type="entry name" value="NTP_transferase_dom"/>
</dbReference>
<organism evidence="2">
    <name type="scientific">marine metagenome</name>
    <dbReference type="NCBI Taxonomy" id="408172"/>
    <lineage>
        <taxon>unclassified sequences</taxon>
        <taxon>metagenomes</taxon>
        <taxon>ecological metagenomes</taxon>
    </lineage>
</organism>
<dbReference type="Pfam" id="PF00483">
    <property type="entry name" value="NTP_transferase"/>
    <property type="match status" value="1"/>
</dbReference>
<accession>A0A381YW37</accession>
<dbReference type="EMBL" id="UINC01019130">
    <property type="protein sequence ID" value="SVA80852.1"/>
    <property type="molecule type" value="Genomic_DNA"/>
</dbReference>
<sequence length="293" mass="33283">MQNISLLVIAAGIGSRFGGLKQIASIGINGESIIDYSVYDAIESGFNKVVFVIRREFQKEFKENISRKYAGKIQVEFVFQELDALPNEFSCPKERKLPWGTGHAILSASNLIKEPFCVINADDFYGRESFKKIIEFFSKDSKNLSMVYFKLGRTLSPFGGVNRAICELKNGFLRNLIEKENIQNNNGIITSNNISKLDAQAPVSLNMWGFRPFIFDHLEEMFINFINKNGEDLNSEFLIPTVINYLIQTQSEKVFALNSNSNWFGITHKEDIPFVGSEIQKIVDNGEYPKVLF</sequence>
<protein>
    <recommendedName>
        <fullName evidence="1">Nucleotidyl transferase domain-containing protein</fullName>
    </recommendedName>
</protein>
<feature type="domain" description="Nucleotidyl transferase" evidence="1">
    <location>
        <begin position="28"/>
        <end position="179"/>
    </location>
</feature>
<dbReference type="InterPro" id="IPR029044">
    <property type="entry name" value="Nucleotide-diphossugar_trans"/>
</dbReference>